<accession>A0ABN3G2G8</accession>
<evidence type="ECO:0000256" key="1">
    <source>
        <dbReference type="SAM" id="Phobius"/>
    </source>
</evidence>
<name>A0ABN3G2G8_9ACTN</name>
<organism evidence="2 3">
    <name type="scientific">Dactylosporangium salmoneum</name>
    <dbReference type="NCBI Taxonomy" id="53361"/>
    <lineage>
        <taxon>Bacteria</taxon>
        <taxon>Bacillati</taxon>
        <taxon>Actinomycetota</taxon>
        <taxon>Actinomycetes</taxon>
        <taxon>Micromonosporales</taxon>
        <taxon>Micromonosporaceae</taxon>
        <taxon>Dactylosporangium</taxon>
    </lineage>
</organism>
<feature type="transmembrane region" description="Helical" evidence="1">
    <location>
        <begin position="70"/>
        <end position="92"/>
    </location>
</feature>
<dbReference type="Proteomes" id="UP001501444">
    <property type="component" value="Unassembled WGS sequence"/>
</dbReference>
<keyword evidence="3" id="KW-1185">Reference proteome</keyword>
<evidence type="ECO:0008006" key="4">
    <source>
        <dbReference type="Google" id="ProtNLM"/>
    </source>
</evidence>
<reference evidence="2 3" key="1">
    <citation type="journal article" date="2019" name="Int. J. Syst. Evol. Microbiol.">
        <title>The Global Catalogue of Microorganisms (GCM) 10K type strain sequencing project: providing services to taxonomists for standard genome sequencing and annotation.</title>
        <authorList>
            <consortium name="The Broad Institute Genomics Platform"/>
            <consortium name="The Broad Institute Genome Sequencing Center for Infectious Disease"/>
            <person name="Wu L."/>
            <person name="Ma J."/>
        </authorList>
    </citation>
    <scope>NUCLEOTIDE SEQUENCE [LARGE SCALE GENOMIC DNA]</scope>
    <source>
        <strain evidence="2 3">JCM 3272</strain>
    </source>
</reference>
<sequence length="302" mass="32633">MSSLRDRYVRLLRWYPSAYRAERGDELVDMYLDLARPGQRRPRPGDVLDLVRGGLRQRLREHRAGGLEDALPFAAGLAIVGAAIMAGAFLRIEDPRDPHYLPFLSEHRPGPFLTLGTIVWLAWLLPPIGLLFGRARPAVWLALAVTMGVVVPTPPMITFRPPLFLLVPQAALGIVALGTTRQRRIITATGALAGAGLAALVAPMPFSYGAQPVLEYTATLIGVVAAGAGVVFLARRDRRAFWPLLILLTPILLLAQPVWSGWPPPDIGTAAVRAALDVAAGLAAIPITVWLRGRLPVEGRSS</sequence>
<feature type="transmembrane region" description="Helical" evidence="1">
    <location>
        <begin position="191"/>
        <end position="210"/>
    </location>
</feature>
<evidence type="ECO:0000313" key="2">
    <source>
        <dbReference type="EMBL" id="GAA2342812.1"/>
    </source>
</evidence>
<keyword evidence="1" id="KW-0812">Transmembrane</keyword>
<keyword evidence="1" id="KW-0472">Membrane</keyword>
<proteinExistence type="predicted"/>
<feature type="transmembrane region" description="Helical" evidence="1">
    <location>
        <begin position="139"/>
        <end position="157"/>
    </location>
</feature>
<keyword evidence="1" id="KW-1133">Transmembrane helix</keyword>
<feature type="transmembrane region" description="Helical" evidence="1">
    <location>
        <begin position="271"/>
        <end position="291"/>
    </location>
</feature>
<feature type="transmembrane region" description="Helical" evidence="1">
    <location>
        <begin position="163"/>
        <end position="179"/>
    </location>
</feature>
<feature type="transmembrane region" description="Helical" evidence="1">
    <location>
        <begin position="241"/>
        <end position="259"/>
    </location>
</feature>
<dbReference type="RefSeq" id="WP_344612690.1">
    <property type="nucleotide sequence ID" value="NZ_BAAARV010000022.1"/>
</dbReference>
<protein>
    <recommendedName>
        <fullName evidence="4">Integral membrane protein</fullName>
    </recommendedName>
</protein>
<evidence type="ECO:0000313" key="3">
    <source>
        <dbReference type="Proteomes" id="UP001501444"/>
    </source>
</evidence>
<gene>
    <name evidence="2" type="ORF">GCM10010170_027190</name>
</gene>
<feature type="transmembrane region" description="Helical" evidence="1">
    <location>
        <begin position="216"/>
        <end position="234"/>
    </location>
</feature>
<comment type="caution">
    <text evidence="2">The sequence shown here is derived from an EMBL/GenBank/DDBJ whole genome shotgun (WGS) entry which is preliminary data.</text>
</comment>
<dbReference type="EMBL" id="BAAARV010000022">
    <property type="protein sequence ID" value="GAA2342812.1"/>
    <property type="molecule type" value="Genomic_DNA"/>
</dbReference>
<feature type="transmembrane region" description="Helical" evidence="1">
    <location>
        <begin position="112"/>
        <end position="132"/>
    </location>
</feature>